<organism evidence="2 3">
    <name type="scientific">Halolamina salifodinae</name>
    <dbReference type="NCBI Taxonomy" id="1202767"/>
    <lineage>
        <taxon>Archaea</taxon>
        <taxon>Methanobacteriati</taxon>
        <taxon>Methanobacteriota</taxon>
        <taxon>Stenosarchaea group</taxon>
        <taxon>Halobacteria</taxon>
        <taxon>Halobacteriales</taxon>
        <taxon>Haloferacaceae</taxon>
    </lineage>
</organism>
<keyword evidence="3" id="KW-1185">Reference proteome</keyword>
<gene>
    <name evidence="2" type="ORF">J2753_002467</name>
</gene>
<reference evidence="2" key="1">
    <citation type="submission" date="2021-03" db="EMBL/GenBank/DDBJ databases">
        <title>Genomic Encyclopedia of Type Strains, Phase IV (KMG-IV): sequencing the most valuable type-strain genomes for metagenomic binning, comparative biology and taxonomic classification.</title>
        <authorList>
            <person name="Goeker M."/>
        </authorList>
    </citation>
    <scope>NUCLEOTIDE SEQUENCE</scope>
    <source>
        <strain evidence="2">DSM 26232</strain>
    </source>
</reference>
<dbReference type="EMBL" id="JAGGLC010000005">
    <property type="protein sequence ID" value="MBP1987957.1"/>
    <property type="molecule type" value="Genomic_DNA"/>
</dbReference>
<evidence type="ECO:0000313" key="2">
    <source>
        <dbReference type="EMBL" id="MBP1987957.1"/>
    </source>
</evidence>
<dbReference type="RefSeq" id="WP_209492310.1">
    <property type="nucleotide sequence ID" value="NZ_JAGGLC010000005.1"/>
</dbReference>
<protein>
    <submittedName>
        <fullName evidence="2">Uncharacterized protein</fullName>
    </submittedName>
</protein>
<dbReference type="OrthoDB" id="205738at2157"/>
<dbReference type="Proteomes" id="UP000823736">
    <property type="component" value="Unassembled WGS sequence"/>
</dbReference>
<feature type="region of interest" description="Disordered" evidence="1">
    <location>
        <begin position="35"/>
        <end position="59"/>
    </location>
</feature>
<sequence length="116" mass="12684">MADPKHDDGARLDLGDEEQWVLHAALLQYLDRRAEEAATSTGGDIGSPPAPGEVETDEETDNAIILLETLESGDPLCLERESLLLVRELLSEYLAGAPLRDRATCRSVLAEVRDEL</sequence>
<comment type="caution">
    <text evidence="2">The sequence shown here is derived from an EMBL/GenBank/DDBJ whole genome shotgun (WGS) entry which is preliminary data.</text>
</comment>
<evidence type="ECO:0000256" key="1">
    <source>
        <dbReference type="SAM" id="MobiDB-lite"/>
    </source>
</evidence>
<accession>A0A8T4GY40</accession>
<dbReference type="AlphaFoldDB" id="A0A8T4GY40"/>
<dbReference type="InterPro" id="IPR057175">
    <property type="entry name" value="DUF7853"/>
</dbReference>
<proteinExistence type="predicted"/>
<evidence type="ECO:0000313" key="3">
    <source>
        <dbReference type="Proteomes" id="UP000823736"/>
    </source>
</evidence>
<name>A0A8T4GY40_9EURY</name>
<dbReference type="Pfam" id="PF25251">
    <property type="entry name" value="DUF7853"/>
    <property type="match status" value="1"/>
</dbReference>